<dbReference type="InterPro" id="IPR003869">
    <property type="entry name" value="Polysac_CapD-like"/>
</dbReference>
<gene>
    <name evidence="3" type="ORF">LCGC14_2573350</name>
</gene>
<dbReference type="EMBL" id="LAZR01042781">
    <property type="protein sequence ID" value="KKL08691.1"/>
    <property type="molecule type" value="Genomic_DNA"/>
</dbReference>
<reference evidence="3" key="1">
    <citation type="journal article" date="2015" name="Nature">
        <title>Complex archaea that bridge the gap between prokaryotes and eukaryotes.</title>
        <authorList>
            <person name="Spang A."/>
            <person name="Saw J.H."/>
            <person name="Jorgensen S.L."/>
            <person name="Zaremba-Niedzwiedzka K."/>
            <person name="Martijn J."/>
            <person name="Lind A.E."/>
            <person name="van Eijk R."/>
            <person name="Schleper C."/>
            <person name="Guy L."/>
            <person name="Ettema T.J."/>
        </authorList>
    </citation>
    <scope>NUCLEOTIDE SEQUENCE</scope>
</reference>
<name>A0A0F9CST8_9ZZZZ</name>
<dbReference type="AlphaFoldDB" id="A0A0F9CST8"/>
<dbReference type="Gene3D" id="3.40.50.720">
    <property type="entry name" value="NAD(P)-binding Rossmann-like Domain"/>
    <property type="match status" value="1"/>
</dbReference>
<protein>
    <recommendedName>
        <fullName evidence="2">Polysaccharide biosynthesis protein CapD-like domain-containing protein</fullName>
    </recommendedName>
</protein>
<dbReference type="PANTHER" id="PTHR43318:SF2">
    <property type="entry name" value="UDP-N-ACETYLGLUCOSAMINE 4,6-DEHYDRATASE (INVERTING)"/>
    <property type="match status" value="1"/>
</dbReference>
<feature type="domain" description="Polysaccharide biosynthesis protein CapD-like" evidence="2">
    <location>
        <begin position="2"/>
        <end position="79"/>
    </location>
</feature>
<accession>A0A0F9CST8</accession>
<evidence type="ECO:0000259" key="2">
    <source>
        <dbReference type="Pfam" id="PF02719"/>
    </source>
</evidence>
<dbReference type="InterPro" id="IPR051203">
    <property type="entry name" value="Polysaccharide_Synthase-Rel"/>
</dbReference>
<comment type="caution">
    <text evidence="3">The sequence shown here is derived from an EMBL/GenBank/DDBJ whole genome shotgun (WGS) entry which is preliminary data.</text>
</comment>
<dbReference type="PANTHER" id="PTHR43318">
    <property type="entry name" value="UDP-N-ACETYLGLUCOSAMINE 4,6-DEHYDRATASE"/>
    <property type="match status" value="1"/>
</dbReference>
<dbReference type="Pfam" id="PF02719">
    <property type="entry name" value="Polysacc_synt_2"/>
    <property type="match status" value="1"/>
</dbReference>
<organism evidence="3">
    <name type="scientific">marine sediment metagenome</name>
    <dbReference type="NCBI Taxonomy" id="412755"/>
    <lineage>
        <taxon>unclassified sequences</taxon>
        <taxon>metagenomes</taxon>
        <taxon>ecological metagenomes</taxon>
    </lineage>
</organism>
<proteinExistence type="inferred from homology"/>
<dbReference type="InterPro" id="IPR036291">
    <property type="entry name" value="NAD(P)-bd_dom_sf"/>
</dbReference>
<evidence type="ECO:0000313" key="3">
    <source>
        <dbReference type="EMBL" id="KKL08691.1"/>
    </source>
</evidence>
<evidence type="ECO:0000256" key="1">
    <source>
        <dbReference type="ARBA" id="ARBA00007430"/>
    </source>
</evidence>
<sequence length="83" mass="9248">MFNAAAIKHVPISEYNPMEAIRVNIIGLESIIQGSLNYHVKKLIQITTDKTINPTTVIGETKVLGERLIISRQLAKGKQENFS</sequence>
<dbReference type="SUPFAM" id="SSF51735">
    <property type="entry name" value="NAD(P)-binding Rossmann-fold domains"/>
    <property type="match status" value="1"/>
</dbReference>
<comment type="similarity">
    <text evidence="1">Belongs to the polysaccharide synthase family.</text>
</comment>